<dbReference type="Gene3D" id="3.90.550.10">
    <property type="entry name" value="Spore Coat Polysaccharide Biosynthesis Protein SpsA, Chain A"/>
    <property type="match status" value="1"/>
</dbReference>
<dbReference type="GO" id="GO:0008781">
    <property type="term" value="F:N-acylneuraminate cytidylyltransferase activity"/>
    <property type="evidence" value="ECO:0007669"/>
    <property type="project" value="UniProtKB-EC"/>
</dbReference>
<dbReference type="Gene3D" id="3.40.50.1000">
    <property type="entry name" value="HAD superfamily/HAD-like"/>
    <property type="match status" value="1"/>
</dbReference>
<accession>A0A318EU12</accession>
<sequence>MSKVLAIIPARSGSKSVKNKNIREINGKPMIAYSIEHAKASKLIDRVIVSTDSEVYAKIAREYGAETPFIRPAEYALDTSLDLEVFEHALSFLEEKEGYIPDLVVQLRPTYPIRKVQDIDNMITRMLGDKTIDSMRCIAPAKEISYKMWHKLKDGSLSPIMKEIKECYNMPRQQLPDVFYQNACIDVIRTDVITKNHSMSGDKIVGYEMEENFDIDTEEEFRKAEEYLKITSGNKTFVFDIDGVVAKLQKNLDYALSEPNEPMIEIMNQLYDYGNKIVLFTARGYVTGKDWSEITKEQMKRWGVQYHELKFGKPNADYYVDDKMLSMESLYQMFVK</sequence>
<dbReference type="CDD" id="cd02513">
    <property type="entry name" value="CMP-NeuAc_Synthase"/>
    <property type="match status" value="1"/>
</dbReference>
<name>A0A318EU12_9FIRM</name>
<evidence type="ECO:0000313" key="5">
    <source>
        <dbReference type="EMBL" id="PXV91861.1"/>
    </source>
</evidence>
<dbReference type="GO" id="GO:0006054">
    <property type="term" value="P:N-acetylneuraminate metabolic process"/>
    <property type="evidence" value="ECO:0007669"/>
    <property type="project" value="UniProtKB-UniPathway"/>
</dbReference>
<evidence type="ECO:0000256" key="2">
    <source>
        <dbReference type="ARBA" id="ARBA00005141"/>
    </source>
</evidence>
<dbReference type="PANTHER" id="PTHR21485">
    <property type="entry name" value="HAD SUPERFAMILY MEMBERS CMAS AND KDSC"/>
    <property type="match status" value="1"/>
</dbReference>
<dbReference type="InterPro" id="IPR050793">
    <property type="entry name" value="CMP-NeuNAc_synthase"/>
</dbReference>
<comment type="catalytic activity">
    <reaction evidence="1">
        <text>an N-acylneuraminate + CTP = a CMP-N-acyl-beta-neuraminate + diphosphate</text>
        <dbReference type="Rhea" id="RHEA:11344"/>
        <dbReference type="ChEBI" id="CHEBI:33019"/>
        <dbReference type="ChEBI" id="CHEBI:37563"/>
        <dbReference type="ChEBI" id="CHEBI:60073"/>
        <dbReference type="ChEBI" id="CHEBI:68671"/>
        <dbReference type="EC" id="2.7.7.43"/>
    </reaction>
</comment>
<reference evidence="5 6" key="1">
    <citation type="submission" date="2018-05" db="EMBL/GenBank/DDBJ databases">
        <title>Genomic Encyclopedia of Type Strains, Phase IV (KMG-IV): sequencing the most valuable type-strain genomes for metagenomic binning, comparative biology and taxonomic classification.</title>
        <authorList>
            <person name="Goeker M."/>
        </authorList>
    </citation>
    <scope>NUCLEOTIDE SEQUENCE [LARGE SCALE GENOMIC DNA]</scope>
    <source>
        <strain evidence="5 6">DSM 28816</strain>
    </source>
</reference>
<comment type="similarity">
    <text evidence="3">Belongs to the CMP-NeuNAc synthase family.</text>
</comment>
<comment type="pathway">
    <text evidence="2">Amino-sugar metabolism; N-acetylneuraminate metabolism.</text>
</comment>
<dbReference type="SUPFAM" id="SSF53448">
    <property type="entry name" value="Nucleotide-diphospho-sugar transferases"/>
    <property type="match status" value="1"/>
</dbReference>
<dbReference type="EC" id="2.7.7.43" evidence="4"/>
<organism evidence="5 6">
    <name type="scientific">Lachnotalea glycerini</name>
    <dbReference type="NCBI Taxonomy" id="1763509"/>
    <lineage>
        <taxon>Bacteria</taxon>
        <taxon>Bacillati</taxon>
        <taxon>Bacillota</taxon>
        <taxon>Clostridia</taxon>
        <taxon>Lachnospirales</taxon>
        <taxon>Lachnospiraceae</taxon>
        <taxon>Lachnotalea</taxon>
    </lineage>
</organism>
<dbReference type="InterPro" id="IPR003329">
    <property type="entry name" value="Cytidylyl_trans"/>
</dbReference>
<dbReference type="AlphaFoldDB" id="A0A318EU12"/>
<dbReference type="Pfam" id="PF02348">
    <property type="entry name" value="CTP_transf_3"/>
    <property type="match status" value="1"/>
</dbReference>
<evidence type="ECO:0000256" key="4">
    <source>
        <dbReference type="ARBA" id="ARBA00012491"/>
    </source>
</evidence>
<dbReference type="Proteomes" id="UP000247523">
    <property type="component" value="Unassembled WGS sequence"/>
</dbReference>
<dbReference type="InterPro" id="IPR029044">
    <property type="entry name" value="Nucleotide-diphossugar_trans"/>
</dbReference>
<evidence type="ECO:0000256" key="3">
    <source>
        <dbReference type="ARBA" id="ARBA00010726"/>
    </source>
</evidence>
<protein>
    <recommendedName>
        <fullName evidence="4">N-acylneuraminate cytidylyltransferase</fullName>
        <ecNumber evidence="4">2.7.7.43</ecNumber>
    </recommendedName>
</protein>
<dbReference type="PANTHER" id="PTHR21485:SF6">
    <property type="entry name" value="N-ACYLNEURAMINATE CYTIDYLYLTRANSFERASE-RELATED"/>
    <property type="match status" value="1"/>
</dbReference>
<proteinExistence type="inferred from homology"/>
<dbReference type="SUPFAM" id="SSF56784">
    <property type="entry name" value="HAD-like"/>
    <property type="match status" value="1"/>
</dbReference>
<evidence type="ECO:0000313" key="6">
    <source>
        <dbReference type="Proteomes" id="UP000247523"/>
    </source>
</evidence>
<comment type="caution">
    <text evidence="5">The sequence shown here is derived from an EMBL/GenBank/DDBJ whole genome shotgun (WGS) entry which is preliminary data.</text>
</comment>
<dbReference type="InterPro" id="IPR036412">
    <property type="entry name" value="HAD-like_sf"/>
</dbReference>
<evidence type="ECO:0000256" key="1">
    <source>
        <dbReference type="ARBA" id="ARBA00001862"/>
    </source>
</evidence>
<dbReference type="InterPro" id="IPR023214">
    <property type="entry name" value="HAD_sf"/>
</dbReference>
<gene>
    <name evidence="5" type="ORF">C8E03_103432</name>
</gene>
<dbReference type="UniPathway" id="UPA00628"/>
<dbReference type="EMBL" id="QICS01000003">
    <property type="protein sequence ID" value="PXV91861.1"/>
    <property type="molecule type" value="Genomic_DNA"/>
</dbReference>